<dbReference type="SMART" id="SM00181">
    <property type="entry name" value="EGF"/>
    <property type="match status" value="1"/>
</dbReference>
<dbReference type="GO" id="GO:0051781">
    <property type="term" value="P:positive regulation of cell division"/>
    <property type="evidence" value="ECO:0007669"/>
    <property type="project" value="UniProtKB-KW"/>
</dbReference>
<protein>
    <recommendedName>
        <fullName evidence="19">Proepiregulin</fullName>
    </recommendedName>
</protein>
<dbReference type="PANTHER" id="PTHR10740">
    <property type="entry name" value="TRANSFORMING GROWTH FACTOR ALPHA"/>
    <property type="match status" value="1"/>
</dbReference>
<dbReference type="InterPro" id="IPR000742">
    <property type="entry name" value="EGF"/>
</dbReference>
<keyword evidence="15" id="KW-0325">Glycoprotein</keyword>
<dbReference type="GO" id="GO:0005615">
    <property type="term" value="C:extracellular space"/>
    <property type="evidence" value="ECO:0007669"/>
    <property type="project" value="TreeGrafter"/>
</dbReference>
<feature type="disulfide bond" evidence="20">
    <location>
        <begin position="77"/>
        <end position="86"/>
    </location>
</feature>
<keyword evidence="3" id="KW-0217">Developmental protein</keyword>
<keyword evidence="16" id="KW-0497">Mitogen</keyword>
<dbReference type="PRINTS" id="PR00009">
    <property type="entry name" value="EGFTGF"/>
</dbReference>
<keyword evidence="8 21" id="KW-0812">Transmembrane</keyword>
<evidence type="ECO:0000256" key="1">
    <source>
        <dbReference type="ARBA" id="ARBA00004239"/>
    </source>
</evidence>
<dbReference type="AlphaFoldDB" id="A0A8D2LPI8"/>
<evidence type="ECO:0000313" key="24">
    <source>
        <dbReference type="Proteomes" id="UP000694545"/>
    </source>
</evidence>
<dbReference type="PROSITE" id="PS50026">
    <property type="entry name" value="EGF_3"/>
    <property type="match status" value="1"/>
</dbReference>
<evidence type="ECO:0000256" key="16">
    <source>
        <dbReference type="ARBA" id="ARBA00023246"/>
    </source>
</evidence>
<keyword evidence="6 20" id="KW-0245">EGF-like domain</keyword>
<evidence type="ECO:0000256" key="7">
    <source>
        <dbReference type="ARBA" id="ARBA00022657"/>
    </source>
</evidence>
<evidence type="ECO:0000256" key="12">
    <source>
        <dbReference type="ARBA" id="ARBA00023030"/>
    </source>
</evidence>
<evidence type="ECO:0000256" key="5">
    <source>
        <dbReference type="ARBA" id="ARBA00022525"/>
    </source>
</evidence>
<dbReference type="Gene3D" id="2.10.25.10">
    <property type="entry name" value="Laminin"/>
    <property type="match status" value="1"/>
</dbReference>
<dbReference type="GO" id="GO:0008284">
    <property type="term" value="P:positive regulation of cell population proliferation"/>
    <property type="evidence" value="ECO:0007669"/>
    <property type="project" value="TreeGrafter"/>
</dbReference>
<dbReference type="SUPFAM" id="SSF57196">
    <property type="entry name" value="EGF/Laminin"/>
    <property type="match status" value="1"/>
</dbReference>
<name>A0A8D2LPI8_VARKO</name>
<comment type="subcellular location">
    <subcellularLocation>
        <location evidence="2">Cell membrane</location>
        <topology evidence="2">Single-pass type I membrane protein</topology>
    </subcellularLocation>
    <subcellularLocation>
        <location evidence="1">Secreted</location>
        <location evidence="1">Extracellular space</location>
    </subcellularLocation>
</comment>
<dbReference type="PROSITE" id="PS00022">
    <property type="entry name" value="EGF_1"/>
    <property type="match status" value="1"/>
</dbReference>
<proteinExistence type="predicted"/>
<dbReference type="Proteomes" id="UP000694545">
    <property type="component" value="Unplaced"/>
</dbReference>
<evidence type="ECO:0000256" key="17">
    <source>
        <dbReference type="ARBA" id="ARBA00053614"/>
    </source>
</evidence>
<dbReference type="GO" id="GO:0005154">
    <property type="term" value="F:epidermal growth factor receptor binding"/>
    <property type="evidence" value="ECO:0007669"/>
    <property type="project" value="TreeGrafter"/>
</dbReference>
<evidence type="ECO:0000256" key="8">
    <source>
        <dbReference type="ARBA" id="ARBA00022692"/>
    </source>
</evidence>
<evidence type="ECO:0000256" key="4">
    <source>
        <dbReference type="ARBA" id="ARBA00022475"/>
    </source>
</evidence>
<keyword evidence="5" id="KW-0964">Secreted</keyword>
<evidence type="ECO:0000256" key="15">
    <source>
        <dbReference type="ARBA" id="ARBA00023180"/>
    </source>
</evidence>
<evidence type="ECO:0000256" key="20">
    <source>
        <dbReference type="PROSITE-ProRule" id="PRU00076"/>
    </source>
</evidence>
<feature type="domain" description="EGF-like" evidence="22">
    <location>
        <begin position="47"/>
        <end position="87"/>
    </location>
</feature>
<evidence type="ECO:0000256" key="3">
    <source>
        <dbReference type="ARBA" id="ARBA00022473"/>
    </source>
</evidence>
<keyword evidence="10" id="KW-0221">Differentiation</keyword>
<reference evidence="23" key="2">
    <citation type="submission" date="2025-09" db="UniProtKB">
        <authorList>
            <consortium name="Ensembl"/>
        </authorList>
    </citation>
    <scope>IDENTIFICATION</scope>
</reference>
<keyword evidence="11 21" id="KW-1133">Transmembrane helix</keyword>
<dbReference type="GO" id="GO:0030154">
    <property type="term" value="P:cell differentiation"/>
    <property type="evidence" value="ECO:0007669"/>
    <property type="project" value="UniProtKB-KW"/>
</dbReference>
<evidence type="ECO:0000256" key="10">
    <source>
        <dbReference type="ARBA" id="ARBA00022782"/>
    </source>
</evidence>
<evidence type="ECO:0000256" key="6">
    <source>
        <dbReference type="ARBA" id="ARBA00022536"/>
    </source>
</evidence>
<evidence type="ECO:0000256" key="9">
    <source>
        <dbReference type="ARBA" id="ARBA00022729"/>
    </source>
</evidence>
<evidence type="ECO:0000256" key="14">
    <source>
        <dbReference type="ARBA" id="ARBA00023157"/>
    </source>
</evidence>
<keyword evidence="13 21" id="KW-0472">Membrane</keyword>
<evidence type="ECO:0000256" key="18">
    <source>
        <dbReference type="ARBA" id="ARBA00063711"/>
    </source>
</evidence>
<dbReference type="PROSITE" id="PS01186">
    <property type="entry name" value="EGF_2"/>
    <property type="match status" value="1"/>
</dbReference>
<evidence type="ECO:0000256" key="13">
    <source>
        <dbReference type="ARBA" id="ARBA00023136"/>
    </source>
</evidence>
<keyword evidence="24" id="KW-1185">Reference proteome</keyword>
<keyword evidence="7" id="KW-0037">Angiogenesis</keyword>
<evidence type="ECO:0000313" key="23">
    <source>
        <dbReference type="Ensembl" id="ENSVKKP00000025079.1"/>
    </source>
</evidence>
<evidence type="ECO:0000259" key="22">
    <source>
        <dbReference type="PROSITE" id="PS50026"/>
    </source>
</evidence>
<keyword evidence="4" id="KW-1003">Cell membrane</keyword>
<dbReference type="GO" id="GO:0045740">
    <property type="term" value="P:positive regulation of DNA replication"/>
    <property type="evidence" value="ECO:0007669"/>
    <property type="project" value="UniProtKB-ARBA"/>
</dbReference>
<keyword evidence="14 20" id="KW-1015">Disulfide bond</keyword>
<evidence type="ECO:0000256" key="21">
    <source>
        <dbReference type="SAM" id="Phobius"/>
    </source>
</evidence>
<dbReference type="GO" id="GO:0051240">
    <property type="term" value="P:positive regulation of multicellular organismal process"/>
    <property type="evidence" value="ECO:0007669"/>
    <property type="project" value="UniProtKB-ARBA"/>
</dbReference>
<organism evidence="23 24">
    <name type="scientific">Varanus komodoensis</name>
    <name type="common">Komodo dragon</name>
    <dbReference type="NCBI Taxonomy" id="61221"/>
    <lineage>
        <taxon>Eukaryota</taxon>
        <taxon>Metazoa</taxon>
        <taxon>Chordata</taxon>
        <taxon>Craniata</taxon>
        <taxon>Vertebrata</taxon>
        <taxon>Euteleostomi</taxon>
        <taxon>Lepidosauria</taxon>
        <taxon>Squamata</taxon>
        <taxon>Bifurcata</taxon>
        <taxon>Unidentata</taxon>
        <taxon>Episquamata</taxon>
        <taxon>Toxicofera</taxon>
        <taxon>Anguimorpha</taxon>
        <taxon>Paleoanguimorpha</taxon>
        <taxon>Varanoidea</taxon>
        <taxon>Varanidae</taxon>
        <taxon>Varanus</taxon>
    </lineage>
</organism>
<evidence type="ECO:0000256" key="2">
    <source>
        <dbReference type="ARBA" id="ARBA00004251"/>
    </source>
</evidence>
<comment type="caution">
    <text evidence="20">Lacks conserved residue(s) required for the propagation of feature annotation.</text>
</comment>
<feature type="transmembrane region" description="Helical" evidence="21">
    <location>
        <begin position="102"/>
        <end position="125"/>
    </location>
</feature>
<dbReference type="GO" id="GO:0045840">
    <property type="term" value="P:positive regulation of mitotic nuclear division"/>
    <property type="evidence" value="ECO:0007669"/>
    <property type="project" value="TreeGrafter"/>
</dbReference>
<dbReference type="GO" id="GO:0008083">
    <property type="term" value="F:growth factor activity"/>
    <property type="evidence" value="ECO:0007669"/>
    <property type="project" value="UniProtKB-KW"/>
</dbReference>
<accession>A0A8D2LPI8</accession>
<evidence type="ECO:0000256" key="19">
    <source>
        <dbReference type="ARBA" id="ARBA00069823"/>
    </source>
</evidence>
<dbReference type="GO" id="GO:0048513">
    <property type="term" value="P:animal organ development"/>
    <property type="evidence" value="ECO:0007669"/>
    <property type="project" value="UniProtKB-ARBA"/>
</dbReference>
<comment type="subunit">
    <text evidence="18">Interacts with EGFR and ERBB4.</text>
</comment>
<keyword evidence="12" id="KW-0339">Growth factor</keyword>
<dbReference type="GO" id="GO:0001525">
    <property type="term" value="P:angiogenesis"/>
    <property type="evidence" value="ECO:0007669"/>
    <property type="project" value="UniProtKB-KW"/>
</dbReference>
<dbReference type="Ensembl" id="ENSVKKT00000025689.1">
    <property type="protein sequence ID" value="ENSVKKP00000025079.1"/>
    <property type="gene ID" value="ENSVKKG00000016494.1"/>
</dbReference>
<dbReference type="GO" id="GO:0007173">
    <property type="term" value="P:epidermal growth factor receptor signaling pathway"/>
    <property type="evidence" value="ECO:0007669"/>
    <property type="project" value="UniProtKB-ARBA"/>
</dbReference>
<evidence type="ECO:0000256" key="11">
    <source>
        <dbReference type="ARBA" id="ARBA00022989"/>
    </source>
</evidence>
<dbReference type="FunFam" id="2.10.25.10:FF:000320">
    <property type="entry name" value="Proepiregulin"/>
    <property type="match status" value="1"/>
</dbReference>
<keyword evidence="9" id="KW-0732">Signal</keyword>
<dbReference type="PANTHER" id="PTHR10740:SF11">
    <property type="entry name" value="PROEPIREGULIN"/>
    <property type="match status" value="1"/>
</dbReference>
<dbReference type="GO" id="GO:0005886">
    <property type="term" value="C:plasma membrane"/>
    <property type="evidence" value="ECO:0007669"/>
    <property type="project" value="UniProtKB-SubCell"/>
</dbReference>
<reference evidence="23" key="1">
    <citation type="submission" date="2025-08" db="UniProtKB">
        <authorList>
            <consortium name="Ensembl"/>
        </authorList>
    </citation>
    <scope>IDENTIFICATION</scope>
</reference>
<sequence>MTSPPQLFVIVTGTICWEQDAILCPTKYGERDLTVQTKATTQAAEVVVTSCQSGMQNYCFNGQCVYIVDLKQHYCKCKAGYVGVRCGHSNLELVHRPLNNEYLALTILMVLFIFLAVSVGIYFSYRWGAGREEKKSKCGVVVKCIGLGLR</sequence>
<comment type="function">
    <text evidence="17">Ligand of the EGF receptor/EGFR and ERBB4. Stimulates EGFR and ERBB4 tyrosine phosphorylation. Contributes to inflammation, wound healing, tissue repair, and oocyte maturation by regulating angiogenesis and vascular remodeling and by stimulating cell proliferation.</text>
</comment>